<evidence type="ECO:0000256" key="2">
    <source>
        <dbReference type="ARBA" id="ARBA00023002"/>
    </source>
</evidence>
<feature type="domain" description="NAD-dependent epimerase/dehydratase" evidence="5">
    <location>
        <begin position="4"/>
        <end position="221"/>
    </location>
</feature>
<accession>A0A1G8X5J3</accession>
<dbReference type="STRING" id="890420.SAMN05216226_110122"/>
<proteinExistence type="inferred from homology"/>
<dbReference type="GO" id="GO:0016491">
    <property type="term" value="F:oxidoreductase activity"/>
    <property type="evidence" value="ECO:0007669"/>
    <property type="project" value="UniProtKB-KW"/>
</dbReference>
<name>A0A1G8X5J3_9EURY</name>
<evidence type="ECO:0000313" key="7">
    <source>
        <dbReference type="Proteomes" id="UP000198856"/>
    </source>
</evidence>
<dbReference type="Proteomes" id="UP000198856">
    <property type="component" value="Unassembled WGS sequence"/>
</dbReference>
<dbReference type="SUPFAM" id="SSF51735">
    <property type="entry name" value="NAD(P)-binding Rossmann-fold domains"/>
    <property type="match status" value="1"/>
</dbReference>
<protein>
    <submittedName>
        <fullName evidence="6">Nucleoside-diphosphate-sugar epimerase</fullName>
    </submittedName>
</protein>
<keyword evidence="3" id="KW-0520">NAD</keyword>
<keyword evidence="7" id="KW-1185">Reference proteome</keyword>
<dbReference type="InterPro" id="IPR036291">
    <property type="entry name" value="NAD(P)-bd_dom_sf"/>
</dbReference>
<gene>
    <name evidence="6" type="ORF">SAMN05216226_110122</name>
</gene>
<dbReference type="PANTHER" id="PTHR43103:SF5">
    <property type="entry name" value="4-EPIMERASE, PUTATIVE (AFU_ORTHOLOGUE AFUA_7G00360)-RELATED"/>
    <property type="match status" value="1"/>
</dbReference>
<dbReference type="Gene3D" id="3.40.50.720">
    <property type="entry name" value="NAD(P)-binding Rossmann-like Domain"/>
    <property type="match status" value="1"/>
</dbReference>
<sequence length="297" mass="31831">METVLVTGALGTLGRWTVAELADEYDVLGVDRHEPHGESPEGVEYLAADLTEQGPIWEIIHDVEPDGVVHLAAVPGAGHRAGTETFVHNVTSTYNVLTAAGEVGADVVWSSSEATYGVTAGEEARPLASLPVDETHPQRPEDAYGTSKVVGELVAERTVRTYGVSVTSLQPSWIQVPGEYETAAIREGFDIENPTPSGSLWSYVDVRDVARLVGRALAAETTGHESYIAVAEDNYVDEPTAEAVAAAWGDRAPECDIEGDRAAFSTAKAKRDLGWEPRHSWHTAETESVASPLEADR</sequence>
<reference evidence="6 7" key="1">
    <citation type="submission" date="2016-10" db="EMBL/GenBank/DDBJ databases">
        <authorList>
            <person name="de Groot N.N."/>
        </authorList>
    </citation>
    <scope>NUCLEOTIDE SEQUENCE [LARGE SCALE GENOMIC DNA]</scope>
    <source>
        <strain evidence="6 7">IBRC-M10015</strain>
    </source>
</reference>
<evidence type="ECO:0000256" key="3">
    <source>
        <dbReference type="ARBA" id="ARBA00023027"/>
    </source>
</evidence>
<dbReference type="PANTHER" id="PTHR43103">
    <property type="entry name" value="NUCLEOSIDE-DIPHOSPHATE-SUGAR EPIMERASE"/>
    <property type="match status" value="1"/>
</dbReference>
<evidence type="ECO:0000256" key="1">
    <source>
        <dbReference type="ARBA" id="ARBA00007637"/>
    </source>
</evidence>
<feature type="compositionally biased region" description="Basic and acidic residues" evidence="4">
    <location>
        <begin position="275"/>
        <end position="285"/>
    </location>
</feature>
<dbReference type="EMBL" id="FNFC01000010">
    <property type="protein sequence ID" value="SDJ85882.1"/>
    <property type="molecule type" value="Genomic_DNA"/>
</dbReference>
<dbReference type="RefSeq" id="WP_092703104.1">
    <property type="nucleotide sequence ID" value="NZ_FNFC01000010.1"/>
</dbReference>
<evidence type="ECO:0000256" key="4">
    <source>
        <dbReference type="SAM" id="MobiDB-lite"/>
    </source>
</evidence>
<dbReference type="InterPro" id="IPR001509">
    <property type="entry name" value="Epimerase_deHydtase"/>
</dbReference>
<keyword evidence="2" id="KW-0560">Oxidoreductase</keyword>
<evidence type="ECO:0000259" key="5">
    <source>
        <dbReference type="Pfam" id="PF01370"/>
    </source>
</evidence>
<feature type="region of interest" description="Disordered" evidence="4">
    <location>
        <begin position="275"/>
        <end position="297"/>
    </location>
</feature>
<dbReference type="AlphaFoldDB" id="A0A1G8X5J3"/>
<dbReference type="OrthoDB" id="200501at2157"/>
<evidence type="ECO:0000313" key="6">
    <source>
        <dbReference type="EMBL" id="SDJ85882.1"/>
    </source>
</evidence>
<organism evidence="6 7">
    <name type="scientific">Halovenus aranensis</name>
    <dbReference type="NCBI Taxonomy" id="890420"/>
    <lineage>
        <taxon>Archaea</taxon>
        <taxon>Methanobacteriati</taxon>
        <taxon>Methanobacteriota</taxon>
        <taxon>Stenosarchaea group</taxon>
        <taxon>Halobacteria</taxon>
        <taxon>Halobacteriales</taxon>
        <taxon>Haloarculaceae</taxon>
        <taxon>Halovenus</taxon>
    </lineage>
</organism>
<dbReference type="Pfam" id="PF01370">
    <property type="entry name" value="Epimerase"/>
    <property type="match status" value="1"/>
</dbReference>
<comment type="similarity">
    <text evidence="1">Belongs to the NAD(P)-dependent epimerase/dehydratase family.</text>
</comment>